<evidence type="ECO:0000313" key="1">
    <source>
        <dbReference type="EMBL" id="EQB48028.1"/>
    </source>
</evidence>
<dbReference type="EMBL" id="AMYD01002747">
    <property type="protein sequence ID" value="EQB48028.1"/>
    <property type="molecule type" value="Genomic_DNA"/>
</dbReference>
<organism evidence="1 2">
    <name type="scientific">Colletotrichum gloeosporioides (strain Cg-14)</name>
    <name type="common">Anthracnose fungus</name>
    <name type="synonym">Glomerella cingulata</name>
    <dbReference type="NCBI Taxonomy" id="1237896"/>
    <lineage>
        <taxon>Eukaryota</taxon>
        <taxon>Fungi</taxon>
        <taxon>Dikarya</taxon>
        <taxon>Ascomycota</taxon>
        <taxon>Pezizomycotina</taxon>
        <taxon>Sordariomycetes</taxon>
        <taxon>Hypocreomycetidae</taxon>
        <taxon>Glomerellales</taxon>
        <taxon>Glomerellaceae</taxon>
        <taxon>Colletotrichum</taxon>
        <taxon>Colletotrichum gloeosporioides species complex</taxon>
    </lineage>
</organism>
<gene>
    <name evidence="1" type="ORF">CGLO_12775</name>
</gene>
<proteinExistence type="predicted"/>
<evidence type="ECO:0000313" key="2">
    <source>
        <dbReference type="Proteomes" id="UP000015530"/>
    </source>
</evidence>
<name>T0K4Z1_COLGC</name>
<protein>
    <submittedName>
        <fullName evidence="1">Uncharacterized protein</fullName>
    </submittedName>
</protein>
<accession>T0K4Z1</accession>
<dbReference type="AlphaFoldDB" id="T0K4Z1"/>
<sequence>MNKSITSSTTSAGRAKSRSILLTTTIAFISIHNEEYTIYHFHDTLNFTTEIGVSWCI</sequence>
<dbReference type="Proteomes" id="UP000015530">
    <property type="component" value="Unassembled WGS sequence"/>
</dbReference>
<comment type="caution">
    <text evidence="1">The sequence shown here is derived from an EMBL/GenBank/DDBJ whole genome shotgun (WGS) entry which is preliminary data.</text>
</comment>
<reference evidence="2" key="1">
    <citation type="journal article" date="2013" name="Mol. Plant Microbe Interact.">
        <title>Global aspects of pacC regulation of pathogenicity genes in Colletotrichum gloeosporioides as revealed by transcriptome analysis.</title>
        <authorList>
            <person name="Alkan N."/>
            <person name="Meng X."/>
            <person name="Friedlander G."/>
            <person name="Reuveni E."/>
            <person name="Sukno S."/>
            <person name="Sherman A."/>
            <person name="Thon M."/>
            <person name="Fluhr R."/>
            <person name="Prusky D."/>
        </authorList>
    </citation>
    <scope>NUCLEOTIDE SEQUENCE [LARGE SCALE GENOMIC DNA]</scope>
    <source>
        <strain evidence="2">Cg-14</strain>
    </source>
</reference>
<dbReference type="HOGENOM" id="CLU_2996409_0_0_1"/>